<dbReference type="PANTHER" id="PTHR36926:SF1">
    <property type="entry name" value="COLICIN V PRODUCTION PROTEIN"/>
    <property type="match status" value="1"/>
</dbReference>
<dbReference type="KEGG" id="nwr:E3U44_13480"/>
<feature type="transmembrane region" description="Helical" evidence="5">
    <location>
        <begin position="31"/>
        <end position="52"/>
    </location>
</feature>
<dbReference type="PANTHER" id="PTHR36926">
    <property type="entry name" value="COLICIN V PRODUCTION PROTEIN"/>
    <property type="match status" value="1"/>
</dbReference>
<dbReference type="EMBL" id="CP038033">
    <property type="protein sequence ID" value="QBQ56579.1"/>
    <property type="molecule type" value="Genomic_DNA"/>
</dbReference>
<gene>
    <name evidence="6" type="ORF">E3U44_13480</name>
</gene>
<proteinExistence type="predicted"/>
<feature type="transmembrane region" description="Helical" evidence="5">
    <location>
        <begin position="101"/>
        <end position="122"/>
    </location>
</feature>
<keyword evidence="2 5" id="KW-0812">Transmembrane</keyword>
<feature type="transmembrane region" description="Helical" evidence="5">
    <location>
        <begin position="7"/>
        <end position="25"/>
    </location>
</feature>
<name>A0A4P7C419_9GAMM</name>
<protein>
    <submittedName>
        <fullName evidence="6">CvpA family protein</fullName>
    </submittedName>
</protein>
<reference evidence="6 7" key="1">
    <citation type="submission" date="2019-03" db="EMBL/GenBank/DDBJ databases">
        <title>The genome sequence of Nitrosococcus wardiae strain D1FHST reveals the archetypal metabolic capacity of ammonia-oxidizing Gammaproteobacteria.</title>
        <authorList>
            <person name="Wang L."/>
            <person name="Lim C.K."/>
            <person name="Hanson T.E."/>
            <person name="Dang H."/>
            <person name="Klotz M.G."/>
        </authorList>
    </citation>
    <scope>NUCLEOTIDE SEQUENCE [LARGE SCALE GENOMIC DNA]</scope>
    <source>
        <strain evidence="6 7">D1FHS</strain>
    </source>
</reference>
<accession>A0A4P7C419</accession>
<dbReference type="GO" id="GO:0016020">
    <property type="term" value="C:membrane"/>
    <property type="evidence" value="ECO:0007669"/>
    <property type="project" value="UniProtKB-SubCell"/>
</dbReference>
<dbReference type="InterPro" id="IPR003825">
    <property type="entry name" value="Colicin-V_CvpA"/>
</dbReference>
<evidence type="ECO:0000256" key="1">
    <source>
        <dbReference type="ARBA" id="ARBA00004141"/>
    </source>
</evidence>
<evidence type="ECO:0000256" key="3">
    <source>
        <dbReference type="ARBA" id="ARBA00022989"/>
    </source>
</evidence>
<dbReference type="GO" id="GO:0009403">
    <property type="term" value="P:toxin biosynthetic process"/>
    <property type="evidence" value="ECO:0007669"/>
    <property type="project" value="InterPro"/>
</dbReference>
<dbReference type="Proteomes" id="UP000294325">
    <property type="component" value="Chromosome"/>
</dbReference>
<keyword evidence="3 5" id="KW-1133">Transmembrane helix</keyword>
<dbReference type="AlphaFoldDB" id="A0A4P7C419"/>
<evidence type="ECO:0000313" key="7">
    <source>
        <dbReference type="Proteomes" id="UP000294325"/>
    </source>
</evidence>
<keyword evidence="4 5" id="KW-0472">Membrane</keyword>
<evidence type="ECO:0000256" key="5">
    <source>
        <dbReference type="SAM" id="Phobius"/>
    </source>
</evidence>
<evidence type="ECO:0000256" key="2">
    <source>
        <dbReference type="ARBA" id="ARBA00022692"/>
    </source>
</evidence>
<organism evidence="6 7">
    <name type="scientific">Nitrosococcus wardiae</name>
    <dbReference type="NCBI Taxonomy" id="1814290"/>
    <lineage>
        <taxon>Bacteria</taxon>
        <taxon>Pseudomonadati</taxon>
        <taxon>Pseudomonadota</taxon>
        <taxon>Gammaproteobacteria</taxon>
        <taxon>Chromatiales</taxon>
        <taxon>Chromatiaceae</taxon>
        <taxon>Nitrosococcus</taxon>
    </lineage>
</organism>
<dbReference type="Pfam" id="PF02674">
    <property type="entry name" value="Colicin_V"/>
    <property type="match status" value="1"/>
</dbReference>
<feature type="transmembrane region" description="Helical" evidence="5">
    <location>
        <begin position="64"/>
        <end position="86"/>
    </location>
</feature>
<evidence type="ECO:0000256" key="4">
    <source>
        <dbReference type="ARBA" id="ARBA00023136"/>
    </source>
</evidence>
<dbReference type="OrthoDB" id="9810601at2"/>
<comment type="subcellular location">
    <subcellularLocation>
        <location evidence="1">Membrane</location>
        <topology evidence="1">Multi-pass membrane protein</topology>
    </subcellularLocation>
</comment>
<sequence length="163" mass="18031">MIWVDYLIVGIVLISGLISLARGFVKETVSLAAWILAFWVALGFSPEVAEWLAELISVPPSLRLAIAFFLLWLVTLLLAATINYLLAKLVQTTGLTGTDRMLGVIFGIARGVAIVTVLVLLAGMTPMPKDSWWQDSQLLNYFQRLALWARSFMPPDIAGHIQF</sequence>
<dbReference type="InterPro" id="IPR052719">
    <property type="entry name" value="CvpA-like"/>
</dbReference>
<evidence type="ECO:0000313" key="6">
    <source>
        <dbReference type="EMBL" id="QBQ56579.1"/>
    </source>
</evidence>
<keyword evidence="7" id="KW-1185">Reference proteome</keyword>